<keyword evidence="7" id="KW-1185">Reference proteome</keyword>
<dbReference type="Gene3D" id="3.30.360.10">
    <property type="entry name" value="Dihydrodipicolinate Reductase, domain 2"/>
    <property type="match status" value="1"/>
</dbReference>
<evidence type="ECO:0000256" key="2">
    <source>
        <dbReference type="ARBA" id="ARBA00022741"/>
    </source>
</evidence>
<evidence type="ECO:0000256" key="3">
    <source>
        <dbReference type="ARBA" id="ARBA00023002"/>
    </source>
</evidence>
<evidence type="ECO:0000256" key="1">
    <source>
        <dbReference type="ARBA" id="ARBA00007406"/>
    </source>
</evidence>
<reference evidence="7" key="1">
    <citation type="journal article" date="2019" name="Int. J. Syst. Evol. Microbiol.">
        <title>The Global Catalogue of Microorganisms (GCM) 10K type strain sequencing project: providing services to taxonomists for standard genome sequencing and annotation.</title>
        <authorList>
            <consortium name="The Broad Institute Genomics Platform"/>
            <consortium name="The Broad Institute Genome Sequencing Center for Infectious Disease"/>
            <person name="Wu L."/>
            <person name="Ma J."/>
        </authorList>
    </citation>
    <scope>NUCLEOTIDE SEQUENCE [LARGE SCALE GENOMIC DNA]</scope>
    <source>
        <strain evidence="7">JCM 9918</strain>
    </source>
</reference>
<dbReference type="SUPFAM" id="SSF51735">
    <property type="entry name" value="NAD(P)-binding Rossmann-fold domains"/>
    <property type="match status" value="1"/>
</dbReference>
<proteinExistence type="inferred from homology"/>
<dbReference type="PIRSF" id="PIRSF000149">
    <property type="entry name" value="GAP_DH"/>
    <property type="match status" value="1"/>
</dbReference>
<comment type="caution">
    <text evidence="6">The sequence shown here is derived from an EMBL/GenBank/DDBJ whole genome shotgun (WGS) entry which is preliminary data.</text>
</comment>
<organism evidence="6 7">
    <name type="scientific">Streptomyces heilongjiangensis</name>
    <dbReference type="NCBI Taxonomy" id="945052"/>
    <lineage>
        <taxon>Bacteria</taxon>
        <taxon>Bacillati</taxon>
        <taxon>Actinomycetota</taxon>
        <taxon>Actinomycetes</taxon>
        <taxon>Kitasatosporales</taxon>
        <taxon>Streptomycetaceae</taxon>
        <taxon>Streptomyces</taxon>
    </lineage>
</organism>
<comment type="similarity">
    <text evidence="1 4">Belongs to the glyceraldehyde-3-phosphate dehydrogenase family.</text>
</comment>
<evidence type="ECO:0000259" key="5">
    <source>
        <dbReference type="SMART" id="SM00846"/>
    </source>
</evidence>
<feature type="domain" description="Glyceraldehyde 3-phosphate dehydrogenase NAD(P) binding" evidence="5">
    <location>
        <begin position="3"/>
        <end position="158"/>
    </location>
</feature>
<dbReference type="InterPro" id="IPR020829">
    <property type="entry name" value="GlycerAld_3-P_DH_cat"/>
</dbReference>
<accession>A0ABW1BG03</accession>
<dbReference type="InterPro" id="IPR036291">
    <property type="entry name" value="NAD(P)-bd_dom_sf"/>
</dbReference>
<keyword evidence="3" id="KW-0560">Oxidoreductase</keyword>
<dbReference type="Pfam" id="PF02800">
    <property type="entry name" value="Gp_dh_C"/>
    <property type="match status" value="1"/>
</dbReference>
<dbReference type="Proteomes" id="UP001596112">
    <property type="component" value="Unassembled WGS sequence"/>
</dbReference>
<dbReference type="NCBIfam" id="TIGR01534">
    <property type="entry name" value="GAPDH-I"/>
    <property type="match status" value="1"/>
</dbReference>
<dbReference type="InterPro" id="IPR020831">
    <property type="entry name" value="GlycerAld/Erythrose_P_DH"/>
</dbReference>
<dbReference type="InterPro" id="IPR020828">
    <property type="entry name" value="GlycerAld_3-P_DH_NAD(P)-bd"/>
</dbReference>
<dbReference type="Gene3D" id="3.40.50.720">
    <property type="entry name" value="NAD(P)-binding Rossmann-like Domain"/>
    <property type="match status" value="1"/>
</dbReference>
<dbReference type="CDD" id="cd05214">
    <property type="entry name" value="GAPDH_I_N"/>
    <property type="match status" value="1"/>
</dbReference>
<dbReference type="InterPro" id="IPR006424">
    <property type="entry name" value="Glyceraldehyde-3-P_DH_1"/>
</dbReference>
<gene>
    <name evidence="6" type="primary">gap</name>
    <name evidence="6" type="ORF">ACFQGO_31990</name>
</gene>
<dbReference type="CDD" id="cd18126">
    <property type="entry name" value="GAPDH_I_C"/>
    <property type="match status" value="1"/>
</dbReference>
<evidence type="ECO:0000256" key="4">
    <source>
        <dbReference type="RuleBase" id="RU000397"/>
    </source>
</evidence>
<sequence length="346" mass="36803">MSVRVGINGFGRIGRNYLRRALERTDHGTGTAVEVVAVNDIASPAALAHLLAYDSTYGRLGRPVEHDDDSITVAGHRIAVTAERDPADLGWGDLGVDVVIEATGRFRTREQAGRHLAAGARKVLLSVPGKDVDATVVMGVNEGTYDPRRHDVVSNASCTTNCVAPMVKVLDEHFGIVKGLMTTIHGYTNDQVVLDGPHKDLRRGRSAAVNIIPTSTGAARAVGLVLPELSGTLDGIAVRVPVEDGSLTDLSVVLDRPVTAEEVNAAFREAADGPLKGVLRVSQAPIVSRDVVGDPASCVLDAPLTQAHGDLVKVFGWYDNEGGYTHRLLDLTEYVADRLPPRHQGA</sequence>
<evidence type="ECO:0000313" key="6">
    <source>
        <dbReference type="EMBL" id="MFC5812079.1"/>
    </source>
</evidence>
<dbReference type="SMART" id="SM00846">
    <property type="entry name" value="Gp_dh_N"/>
    <property type="match status" value="1"/>
</dbReference>
<name>A0ABW1BG03_9ACTN</name>
<dbReference type="SUPFAM" id="SSF55347">
    <property type="entry name" value="Glyceraldehyde-3-phosphate dehydrogenase-like, C-terminal domain"/>
    <property type="match status" value="1"/>
</dbReference>
<dbReference type="RefSeq" id="WP_272171454.1">
    <property type="nucleotide sequence ID" value="NZ_JAQOSL010000030.1"/>
</dbReference>
<dbReference type="PANTHER" id="PTHR43148">
    <property type="entry name" value="GLYCERALDEHYDE-3-PHOSPHATE DEHYDROGENASE 2"/>
    <property type="match status" value="1"/>
</dbReference>
<protein>
    <submittedName>
        <fullName evidence="6">Type I glyceraldehyde-3-phosphate dehydrogenase</fullName>
    </submittedName>
</protein>
<dbReference type="EMBL" id="JBHSNZ010000030">
    <property type="protein sequence ID" value="MFC5812079.1"/>
    <property type="molecule type" value="Genomic_DNA"/>
</dbReference>
<evidence type="ECO:0000313" key="7">
    <source>
        <dbReference type="Proteomes" id="UP001596112"/>
    </source>
</evidence>
<dbReference type="Pfam" id="PF00044">
    <property type="entry name" value="Gp_dh_N"/>
    <property type="match status" value="1"/>
</dbReference>
<keyword evidence="2" id="KW-0547">Nucleotide-binding</keyword>
<dbReference type="PRINTS" id="PR00078">
    <property type="entry name" value="G3PDHDRGNASE"/>
</dbReference>